<dbReference type="InterPro" id="IPR014598">
    <property type="entry name" value="UCP035865"/>
</dbReference>
<dbReference type="AlphaFoldDB" id="A0A495D3N8"/>
<comment type="caution">
    <text evidence="1">The sequence shown here is derived from an EMBL/GenBank/DDBJ whole genome shotgun (WGS) entry which is preliminary data.</text>
</comment>
<reference evidence="1 2" key="1">
    <citation type="submission" date="2018-10" db="EMBL/GenBank/DDBJ databases">
        <title>Genomic Encyclopedia of Type Strains, Phase IV (KMG-IV): sequencing the most valuable type-strain genomes for metagenomic binning, comparative biology and taxonomic classification.</title>
        <authorList>
            <person name="Goeker M."/>
        </authorList>
    </citation>
    <scope>NUCLEOTIDE SEQUENCE [LARGE SCALE GENOMIC DNA]</scope>
    <source>
        <strain evidence="1 2">DSM 4734</strain>
    </source>
</reference>
<dbReference type="PIRSF" id="PIRSF035865">
    <property type="entry name" value="UCP035865"/>
    <property type="match status" value="1"/>
</dbReference>
<dbReference type="Proteomes" id="UP000273675">
    <property type="component" value="Unassembled WGS sequence"/>
</dbReference>
<protein>
    <submittedName>
        <fullName evidence="1">Uncharacterized protein (DUF2336 family)</fullName>
    </submittedName>
</protein>
<name>A0A495D3N8_9PROT</name>
<evidence type="ECO:0000313" key="2">
    <source>
        <dbReference type="Proteomes" id="UP000273675"/>
    </source>
</evidence>
<gene>
    <name evidence="1" type="ORF">C7435_3067</name>
</gene>
<evidence type="ECO:0000313" key="1">
    <source>
        <dbReference type="EMBL" id="RKQ95369.1"/>
    </source>
</evidence>
<dbReference type="EMBL" id="RBIM01000007">
    <property type="protein sequence ID" value="RKQ95369.1"/>
    <property type="molecule type" value="Genomic_DNA"/>
</dbReference>
<dbReference type="RefSeq" id="WP_121212338.1">
    <property type="nucleotide sequence ID" value="NZ_RBIM01000007.1"/>
</dbReference>
<sequence>MSVVALRNRLTNDDIRRLVKGESDESRAMAARKICRRMDAASLTEAERTAARDILDMIARDATELVRRALAITLRQSPNLPREIARKLAADVDSVATPVLQSSPVLTDDDLLSVLETADTAKRCAIAQRERVAPIVVHEILDSRDEDAVSIAAANDGAEFDDAAYQRAFAEFCESSGVMDAFVARSQLPLSVTERLIAHVSDVALNRLVKAHALPPQLAVELSEGARERATLDLVDQAGLAHDPKHFVQQLRLNSRLTPSLILRALLRGHIAFVEHAFAELAGVTHSRAWLLVHDAGPLGLRAVYDRTGMPSRLYPAVRAALDVYHGMEVPQDEIGRAQFRRVLAERAITRFQGIPEEDLDYVLSRFDEDAESIKLAG</sequence>
<dbReference type="OrthoDB" id="9798569at2"/>
<dbReference type="InterPro" id="IPR019285">
    <property type="entry name" value="DUF2336"/>
</dbReference>
<organism evidence="1 2">
    <name type="scientific">Maricaulis maris</name>
    <dbReference type="NCBI Taxonomy" id="74318"/>
    <lineage>
        <taxon>Bacteria</taxon>
        <taxon>Pseudomonadati</taxon>
        <taxon>Pseudomonadota</taxon>
        <taxon>Alphaproteobacteria</taxon>
        <taxon>Maricaulales</taxon>
        <taxon>Maricaulaceae</taxon>
        <taxon>Maricaulis</taxon>
    </lineage>
</organism>
<proteinExistence type="predicted"/>
<accession>A0A495D3N8</accession>
<dbReference type="Pfam" id="PF10098">
    <property type="entry name" value="DUF2336"/>
    <property type="match status" value="1"/>
</dbReference>